<proteinExistence type="predicted"/>
<dbReference type="Proteomes" id="UP001626550">
    <property type="component" value="Unassembled WGS sequence"/>
</dbReference>
<reference evidence="2 3" key="1">
    <citation type="submission" date="2024-11" db="EMBL/GenBank/DDBJ databases">
        <title>Adaptive evolution of stress response genes in parasites aligns with host niche diversity.</title>
        <authorList>
            <person name="Hahn C."/>
            <person name="Resl P."/>
        </authorList>
    </citation>
    <scope>NUCLEOTIDE SEQUENCE [LARGE SCALE GENOMIC DNA]</scope>
    <source>
        <strain evidence="2">EGGRZ-B1_66</strain>
        <tissue evidence="2">Body</tissue>
    </source>
</reference>
<sequence>MTCFETSLTKYVNDAVSLPMDTRLQIGNFIRTEVGNLKTNMATIWASLSTQPDSFFSNLVSVSPTSLSAYIDTARNVLNRANSYQNGLCSSEVKQFQTMVTSYDLTSDASLLRCSCLSNFIVLAILSTIFYF</sequence>
<accession>A0ABD2Q5G2</accession>
<gene>
    <name evidence="2" type="ORF">Ciccas_006569</name>
</gene>
<evidence type="ECO:0000313" key="2">
    <source>
        <dbReference type="EMBL" id="KAL3314814.1"/>
    </source>
</evidence>
<dbReference type="AlphaFoldDB" id="A0ABD2Q5G2"/>
<keyword evidence="1" id="KW-0812">Transmembrane</keyword>
<keyword evidence="1" id="KW-1133">Transmembrane helix</keyword>
<organism evidence="2 3">
    <name type="scientific">Cichlidogyrus casuarinus</name>
    <dbReference type="NCBI Taxonomy" id="1844966"/>
    <lineage>
        <taxon>Eukaryota</taxon>
        <taxon>Metazoa</taxon>
        <taxon>Spiralia</taxon>
        <taxon>Lophotrochozoa</taxon>
        <taxon>Platyhelminthes</taxon>
        <taxon>Monogenea</taxon>
        <taxon>Monopisthocotylea</taxon>
        <taxon>Dactylogyridea</taxon>
        <taxon>Ancyrocephalidae</taxon>
        <taxon>Cichlidogyrus</taxon>
    </lineage>
</organism>
<feature type="transmembrane region" description="Helical" evidence="1">
    <location>
        <begin position="111"/>
        <end position="131"/>
    </location>
</feature>
<comment type="caution">
    <text evidence="2">The sequence shown here is derived from an EMBL/GenBank/DDBJ whole genome shotgun (WGS) entry which is preliminary data.</text>
</comment>
<dbReference type="EMBL" id="JBJKFK010000902">
    <property type="protein sequence ID" value="KAL3314814.1"/>
    <property type="molecule type" value="Genomic_DNA"/>
</dbReference>
<evidence type="ECO:0000313" key="3">
    <source>
        <dbReference type="Proteomes" id="UP001626550"/>
    </source>
</evidence>
<keyword evidence="3" id="KW-1185">Reference proteome</keyword>
<name>A0ABD2Q5G2_9PLAT</name>
<protein>
    <submittedName>
        <fullName evidence="2">Uncharacterized protein</fullName>
    </submittedName>
</protein>
<evidence type="ECO:0000256" key="1">
    <source>
        <dbReference type="SAM" id="Phobius"/>
    </source>
</evidence>
<keyword evidence="1" id="KW-0472">Membrane</keyword>